<organism evidence="8 9">
    <name type="scientific">Rubus argutus</name>
    <name type="common">Southern blackberry</name>
    <dbReference type="NCBI Taxonomy" id="59490"/>
    <lineage>
        <taxon>Eukaryota</taxon>
        <taxon>Viridiplantae</taxon>
        <taxon>Streptophyta</taxon>
        <taxon>Embryophyta</taxon>
        <taxon>Tracheophyta</taxon>
        <taxon>Spermatophyta</taxon>
        <taxon>Magnoliopsida</taxon>
        <taxon>eudicotyledons</taxon>
        <taxon>Gunneridae</taxon>
        <taxon>Pentapetalae</taxon>
        <taxon>rosids</taxon>
        <taxon>fabids</taxon>
        <taxon>Rosales</taxon>
        <taxon>Rosaceae</taxon>
        <taxon>Rosoideae</taxon>
        <taxon>Rosoideae incertae sedis</taxon>
        <taxon>Rubus</taxon>
    </lineage>
</organism>
<name>A0AAW1XIP5_RUBAR</name>
<dbReference type="InterPro" id="IPR027443">
    <property type="entry name" value="IPNS-like_sf"/>
</dbReference>
<proteinExistence type="inferred from homology"/>
<protein>
    <recommendedName>
        <fullName evidence="7">Fe2OG dioxygenase domain-containing protein</fullName>
    </recommendedName>
</protein>
<evidence type="ECO:0000256" key="1">
    <source>
        <dbReference type="ARBA" id="ARBA00008056"/>
    </source>
</evidence>
<evidence type="ECO:0000256" key="5">
    <source>
        <dbReference type="ARBA" id="ARBA00023004"/>
    </source>
</evidence>
<keyword evidence="2 6" id="KW-0479">Metal-binding</keyword>
<keyword evidence="9" id="KW-1185">Reference proteome</keyword>
<reference evidence="8 9" key="1">
    <citation type="journal article" date="2023" name="G3 (Bethesda)">
        <title>A chromosome-length genome assembly and annotation of blackberry (Rubus argutus, cv. 'Hillquist').</title>
        <authorList>
            <person name="Bruna T."/>
            <person name="Aryal R."/>
            <person name="Dudchenko O."/>
            <person name="Sargent D.J."/>
            <person name="Mead D."/>
            <person name="Buti M."/>
            <person name="Cavallini A."/>
            <person name="Hytonen T."/>
            <person name="Andres J."/>
            <person name="Pham M."/>
            <person name="Weisz D."/>
            <person name="Mascagni F."/>
            <person name="Usai G."/>
            <person name="Natali L."/>
            <person name="Bassil N."/>
            <person name="Fernandez G.E."/>
            <person name="Lomsadze A."/>
            <person name="Armour M."/>
            <person name="Olukolu B."/>
            <person name="Poorten T."/>
            <person name="Britton C."/>
            <person name="Davik J."/>
            <person name="Ashrafi H."/>
            <person name="Aiden E.L."/>
            <person name="Borodovsky M."/>
            <person name="Worthington M."/>
        </authorList>
    </citation>
    <scope>NUCLEOTIDE SEQUENCE [LARGE SCALE GENOMIC DNA]</scope>
    <source>
        <strain evidence="8">PI 553951</strain>
    </source>
</reference>
<dbReference type="InterPro" id="IPR005123">
    <property type="entry name" value="Oxoglu/Fe-dep_dioxygenase_dom"/>
</dbReference>
<evidence type="ECO:0000256" key="4">
    <source>
        <dbReference type="ARBA" id="ARBA00023002"/>
    </source>
</evidence>
<dbReference type="InterPro" id="IPR026992">
    <property type="entry name" value="DIOX_N"/>
</dbReference>
<feature type="domain" description="Fe2OG dioxygenase" evidence="7">
    <location>
        <begin position="211"/>
        <end position="311"/>
    </location>
</feature>
<dbReference type="SUPFAM" id="SSF51197">
    <property type="entry name" value="Clavaminate synthase-like"/>
    <property type="match status" value="1"/>
</dbReference>
<dbReference type="PROSITE" id="PS51471">
    <property type="entry name" value="FE2OG_OXY"/>
    <property type="match status" value="1"/>
</dbReference>
<dbReference type="InterPro" id="IPR044861">
    <property type="entry name" value="IPNS-like_FE2OG_OXY"/>
</dbReference>
<dbReference type="PANTHER" id="PTHR47991">
    <property type="entry name" value="OXOGLUTARATE/IRON-DEPENDENT DIOXYGENASE"/>
    <property type="match status" value="1"/>
</dbReference>
<evidence type="ECO:0000313" key="8">
    <source>
        <dbReference type="EMBL" id="KAK9936695.1"/>
    </source>
</evidence>
<sequence>MASSQPQLAAGFEGSNSLLNILEITKESLTAVPECYVRNIEQVQLPSDRSDKPTAIPTIDMIKLLKGSEDTDSAQLETLHSTCKEWGVFQLMNHGVSPMLLEKLKYEIEEFFKLPLEEKMKYQIRPGDVEGYGSIVQNKEQKRDWGNRFYMIMNPIHRRKPYLFPELPSSLRNTLESYYLELKHLAMELLGLLGKAVKIDMKKIEELFEDGMQSVRITYYPPCPQPEHVIGLTPHSDASGITILHQLNGVDGLQIKKDGIWAPVNVLENAFVVNVGDIVEILSNGVYKSMEHRVMVNSEKERISIAIFFNPKFEAEIGPVISLITPENPPLFKWIGMEKYVQDFFTRRKLDGRSYLEQMKLQNGN</sequence>
<keyword evidence="3" id="KW-0847">Vitamin C</keyword>
<dbReference type="Pfam" id="PF03171">
    <property type="entry name" value="2OG-FeII_Oxy"/>
    <property type="match status" value="1"/>
</dbReference>
<evidence type="ECO:0000313" key="9">
    <source>
        <dbReference type="Proteomes" id="UP001457282"/>
    </source>
</evidence>
<dbReference type="Gene3D" id="2.60.120.330">
    <property type="entry name" value="B-lactam Antibiotic, Isopenicillin N Synthase, Chain"/>
    <property type="match status" value="1"/>
</dbReference>
<dbReference type="GO" id="GO:0016491">
    <property type="term" value="F:oxidoreductase activity"/>
    <property type="evidence" value="ECO:0007669"/>
    <property type="project" value="UniProtKB-KW"/>
</dbReference>
<evidence type="ECO:0000256" key="6">
    <source>
        <dbReference type="RuleBase" id="RU003682"/>
    </source>
</evidence>
<dbReference type="EMBL" id="JBEDUW010000003">
    <property type="protein sequence ID" value="KAK9936695.1"/>
    <property type="molecule type" value="Genomic_DNA"/>
</dbReference>
<dbReference type="FunFam" id="2.60.120.330:FF:000001">
    <property type="entry name" value="Protein SRG1"/>
    <property type="match status" value="1"/>
</dbReference>
<comment type="caution">
    <text evidence="8">The sequence shown here is derived from an EMBL/GenBank/DDBJ whole genome shotgun (WGS) entry which is preliminary data.</text>
</comment>
<dbReference type="InterPro" id="IPR050295">
    <property type="entry name" value="Plant_2OG-oxidoreductases"/>
</dbReference>
<dbReference type="AlphaFoldDB" id="A0AAW1XIP5"/>
<dbReference type="GO" id="GO:0031418">
    <property type="term" value="F:L-ascorbic acid binding"/>
    <property type="evidence" value="ECO:0007669"/>
    <property type="project" value="UniProtKB-KW"/>
</dbReference>
<evidence type="ECO:0000256" key="2">
    <source>
        <dbReference type="ARBA" id="ARBA00022723"/>
    </source>
</evidence>
<evidence type="ECO:0000256" key="3">
    <source>
        <dbReference type="ARBA" id="ARBA00022896"/>
    </source>
</evidence>
<dbReference type="Pfam" id="PF14226">
    <property type="entry name" value="DIOX_N"/>
    <property type="match status" value="1"/>
</dbReference>
<comment type="similarity">
    <text evidence="1 6">Belongs to the iron/ascorbate-dependent oxidoreductase family.</text>
</comment>
<keyword evidence="5 6" id="KW-0408">Iron</keyword>
<dbReference type="Proteomes" id="UP001457282">
    <property type="component" value="Unassembled WGS sequence"/>
</dbReference>
<evidence type="ECO:0000259" key="7">
    <source>
        <dbReference type="PROSITE" id="PS51471"/>
    </source>
</evidence>
<accession>A0AAW1XIP5</accession>
<keyword evidence="4 6" id="KW-0560">Oxidoreductase</keyword>
<gene>
    <name evidence="8" type="ORF">M0R45_013523</name>
</gene>
<dbReference type="GO" id="GO:0046872">
    <property type="term" value="F:metal ion binding"/>
    <property type="evidence" value="ECO:0007669"/>
    <property type="project" value="UniProtKB-KW"/>
</dbReference>